<sequence>MSLESNVNAALSDVIDPELGINIVDLGLIYGIDIQETVVIIRMTLTTPGCPMHDSIRIGVEHRISQVDGVSDVQVEISWDPAWNPGKMSNKARESLGL</sequence>
<dbReference type="EMBL" id="JARZFX010000003">
    <property type="protein sequence ID" value="MEC5423627.1"/>
    <property type="molecule type" value="Genomic_DNA"/>
</dbReference>
<name>A0ABU6KE60_9BACI</name>
<evidence type="ECO:0000313" key="3">
    <source>
        <dbReference type="Proteomes" id="UP001335737"/>
    </source>
</evidence>
<comment type="caution">
    <text evidence="2">The sequence shown here is derived from an EMBL/GenBank/DDBJ whole genome shotgun (WGS) entry which is preliminary data.</text>
</comment>
<dbReference type="RefSeq" id="WP_327607196.1">
    <property type="nucleotide sequence ID" value="NZ_JARZFX010000003.1"/>
</dbReference>
<accession>A0ABU6KE60</accession>
<feature type="domain" description="MIP18 family-like" evidence="1">
    <location>
        <begin position="5"/>
        <end position="76"/>
    </location>
</feature>
<dbReference type="Proteomes" id="UP001335737">
    <property type="component" value="Unassembled WGS sequence"/>
</dbReference>
<keyword evidence="3" id="KW-1185">Reference proteome</keyword>
<organism evidence="2 3">
    <name type="scientific">Virgibacillus tibetensis</name>
    <dbReference type="NCBI Taxonomy" id="3042313"/>
    <lineage>
        <taxon>Bacteria</taxon>
        <taxon>Bacillati</taxon>
        <taxon>Bacillota</taxon>
        <taxon>Bacilli</taxon>
        <taxon>Bacillales</taxon>
        <taxon>Bacillaceae</taxon>
        <taxon>Virgibacillus</taxon>
    </lineage>
</organism>
<dbReference type="Gene3D" id="3.30.300.130">
    <property type="entry name" value="Fe-S cluster assembly (FSCA)"/>
    <property type="match status" value="1"/>
</dbReference>
<protein>
    <submittedName>
        <fullName evidence="2">Iron-sulfur cluster assembly protein</fullName>
    </submittedName>
</protein>
<evidence type="ECO:0000313" key="2">
    <source>
        <dbReference type="EMBL" id="MEC5423627.1"/>
    </source>
</evidence>
<gene>
    <name evidence="2" type="ORF">QGM71_09000</name>
</gene>
<dbReference type="Pfam" id="PF01883">
    <property type="entry name" value="FeS_assembly_P"/>
    <property type="match status" value="1"/>
</dbReference>
<dbReference type="PANTHER" id="PTHR42831:SF1">
    <property type="entry name" value="FE-S PROTEIN MATURATION AUXILIARY FACTOR YITW"/>
    <property type="match status" value="1"/>
</dbReference>
<dbReference type="InterPro" id="IPR052339">
    <property type="entry name" value="Fe-S_Maturation_MIP18"/>
</dbReference>
<dbReference type="PANTHER" id="PTHR42831">
    <property type="entry name" value="FE-S PROTEIN MATURATION AUXILIARY FACTOR YITW"/>
    <property type="match status" value="1"/>
</dbReference>
<evidence type="ECO:0000259" key="1">
    <source>
        <dbReference type="Pfam" id="PF01883"/>
    </source>
</evidence>
<reference evidence="2 3" key="1">
    <citation type="journal article" date="2024" name="Int. J. Syst. Evol. Microbiol.">
        <title>Virgibacillus tibetensis sp. nov., isolated from salt lake on the Tibetan Plateau of China.</title>
        <authorList>
            <person name="Phurbu D."/>
            <person name="Liu Z.-X."/>
            <person name="Wang R."/>
            <person name="Zheng Y.-Y."/>
            <person name="Liu H.-C."/>
            <person name="Zhou Y.-G."/>
            <person name="Yu Y.-J."/>
            <person name="Li A.-H."/>
        </authorList>
    </citation>
    <scope>NUCLEOTIDE SEQUENCE [LARGE SCALE GENOMIC DNA]</scope>
    <source>
        <strain evidence="2 3">C22-A2</strain>
    </source>
</reference>
<dbReference type="InterPro" id="IPR034904">
    <property type="entry name" value="FSCA_dom_sf"/>
</dbReference>
<dbReference type="SUPFAM" id="SSF117916">
    <property type="entry name" value="Fe-S cluster assembly (FSCA) domain-like"/>
    <property type="match status" value="1"/>
</dbReference>
<proteinExistence type="predicted"/>
<dbReference type="InterPro" id="IPR002744">
    <property type="entry name" value="MIP18-like"/>
</dbReference>